<sequence>MSKIKVGLIGAGQRGKDVYGNYALINPEHIEFVAVAEPNEIKRKEFSEKHNIKVEYQFESWEQLLEKEKFCDAVVIATPDRVHFEPAKLALKRGYHILLEKPMSSIPEEVMNLGALAKENNKVFMICHVLRYTPFFSTIKQIIDSGEIGDIMSIQHNENIGYFHFGHSFVRGNWRNSNLSSSLILQKSCHDMDILLWLVGSPCRKIASFGELSYFKKERKPEGAGDRCTKCSIEAECPYSAIKLYYNNVGRWPTTAIVEIQTIDEVKKAVDEGPYGRCVYNCDNNVVDHQSTILEFENNVTATFNLSAFTNKVNRTIKIMGTKGEIRAIDSKNEIEVQLFDTNERKVINPKQITGGHGGGDTGIMEDFISLILSNEGKALTSASVSVQSHMMAFAAEESRLKGKVVDIKEYYSNF</sequence>
<feature type="domain" description="Gfo/Idh/MocA-like oxidoreductase C-terminal" evidence="3">
    <location>
        <begin position="140"/>
        <end position="407"/>
    </location>
</feature>
<organism evidence="4 5">
    <name type="scientific">Clostridium faecium</name>
    <dbReference type="NCBI Taxonomy" id="2762223"/>
    <lineage>
        <taxon>Bacteria</taxon>
        <taxon>Bacillati</taxon>
        <taxon>Bacillota</taxon>
        <taxon>Clostridia</taxon>
        <taxon>Eubacteriales</taxon>
        <taxon>Clostridiaceae</taxon>
        <taxon>Clostridium</taxon>
    </lineage>
</organism>
<dbReference type="SUPFAM" id="SSF51735">
    <property type="entry name" value="NAD(P)-binding Rossmann-fold domains"/>
    <property type="match status" value="1"/>
</dbReference>
<evidence type="ECO:0000313" key="4">
    <source>
        <dbReference type="EMBL" id="MBD8046730.1"/>
    </source>
</evidence>
<dbReference type="Gene3D" id="3.30.360.10">
    <property type="entry name" value="Dihydrodipicolinate Reductase, domain 2"/>
    <property type="match status" value="1"/>
</dbReference>
<dbReference type="SUPFAM" id="SSF55347">
    <property type="entry name" value="Glyceraldehyde-3-phosphate dehydrogenase-like, C-terminal domain"/>
    <property type="match status" value="1"/>
</dbReference>
<dbReference type="EMBL" id="JACSQB010000048">
    <property type="protein sequence ID" value="MBD8046730.1"/>
    <property type="molecule type" value="Genomic_DNA"/>
</dbReference>
<name>A0ABR8YR74_9CLOT</name>
<dbReference type="PANTHER" id="PTHR43377">
    <property type="entry name" value="BILIVERDIN REDUCTASE A"/>
    <property type="match status" value="1"/>
</dbReference>
<comment type="similarity">
    <text evidence="1">Belongs to the Gfo/Idh/MocA family.</text>
</comment>
<evidence type="ECO:0000313" key="5">
    <source>
        <dbReference type="Proteomes" id="UP000627166"/>
    </source>
</evidence>
<keyword evidence="5" id="KW-1185">Reference proteome</keyword>
<evidence type="ECO:0000259" key="2">
    <source>
        <dbReference type="Pfam" id="PF01408"/>
    </source>
</evidence>
<dbReference type="InterPro" id="IPR036291">
    <property type="entry name" value="NAD(P)-bd_dom_sf"/>
</dbReference>
<evidence type="ECO:0000256" key="1">
    <source>
        <dbReference type="ARBA" id="ARBA00010928"/>
    </source>
</evidence>
<feature type="domain" description="Gfo/Idh/MocA-like oxidoreductase N-terminal" evidence="2">
    <location>
        <begin position="4"/>
        <end position="126"/>
    </location>
</feature>
<dbReference type="Proteomes" id="UP000627166">
    <property type="component" value="Unassembled WGS sequence"/>
</dbReference>
<dbReference type="Gene3D" id="3.40.50.720">
    <property type="entry name" value="NAD(P)-binding Rossmann-like Domain"/>
    <property type="match status" value="1"/>
</dbReference>
<accession>A0ABR8YR74</accession>
<evidence type="ECO:0000259" key="3">
    <source>
        <dbReference type="Pfam" id="PF02894"/>
    </source>
</evidence>
<dbReference type="InterPro" id="IPR000683">
    <property type="entry name" value="Gfo/Idh/MocA-like_OxRdtase_N"/>
</dbReference>
<dbReference type="RefSeq" id="WP_191739705.1">
    <property type="nucleotide sequence ID" value="NZ_JACSQB010000048.1"/>
</dbReference>
<comment type="caution">
    <text evidence="4">The sequence shown here is derived from an EMBL/GenBank/DDBJ whole genome shotgun (WGS) entry which is preliminary data.</text>
</comment>
<proteinExistence type="inferred from homology"/>
<gene>
    <name evidence="4" type="ORF">H9637_06685</name>
</gene>
<dbReference type="PANTHER" id="PTHR43377:SF2">
    <property type="entry name" value="BINDING ROSSMANN FOLD OXIDOREDUCTASE, PUTATIVE (AFU_ORTHOLOGUE AFUA_4G00560)-RELATED"/>
    <property type="match status" value="1"/>
</dbReference>
<dbReference type="Pfam" id="PF02894">
    <property type="entry name" value="GFO_IDH_MocA_C"/>
    <property type="match status" value="1"/>
</dbReference>
<dbReference type="InterPro" id="IPR051450">
    <property type="entry name" value="Gfo/Idh/MocA_Oxidoreductases"/>
</dbReference>
<dbReference type="Pfam" id="PF01408">
    <property type="entry name" value="GFO_IDH_MocA"/>
    <property type="match status" value="1"/>
</dbReference>
<protein>
    <submittedName>
        <fullName evidence="4">Gfo/Idh/MocA family oxidoreductase</fullName>
    </submittedName>
</protein>
<reference evidence="4 5" key="1">
    <citation type="submission" date="2020-08" db="EMBL/GenBank/DDBJ databases">
        <title>A Genomic Blueprint of the Chicken Gut Microbiome.</title>
        <authorList>
            <person name="Gilroy R."/>
            <person name="Ravi A."/>
            <person name="Getino M."/>
            <person name="Pursley I."/>
            <person name="Horton D.L."/>
            <person name="Alikhan N.-F."/>
            <person name="Baker D."/>
            <person name="Gharbi K."/>
            <person name="Hall N."/>
            <person name="Watson M."/>
            <person name="Adriaenssens E.M."/>
            <person name="Foster-Nyarko E."/>
            <person name="Jarju S."/>
            <person name="Secka A."/>
            <person name="Antonio M."/>
            <person name="Oren A."/>
            <person name="Chaudhuri R."/>
            <person name="La Ragione R.M."/>
            <person name="Hildebrand F."/>
            <person name="Pallen M.J."/>
        </authorList>
    </citation>
    <scope>NUCLEOTIDE SEQUENCE [LARGE SCALE GENOMIC DNA]</scope>
    <source>
        <strain evidence="4 5">N37</strain>
    </source>
</reference>
<dbReference type="InterPro" id="IPR004104">
    <property type="entry name" value="Gfo/Idh/MocA-like_OxRdtase_C"/>
</dbReference>